<evidence type="ECO:0000313" key="1">
    <source>
        <dbReference type="EMBL" id="CAB4002838.1"/>
    </source>
</evidence>
<sequence>YKDELDFLSKNIRPRLIEIDTSIKEKAQQARECMDAAREKHGYSIVYKSAKRKRKSGKSSMSARASQAKDGDYKTTTLINEISDSDSESIKASLGQSNQGPPYSNIMEKQPTEVRRNLAREHHDLEWTINRLQDALLKEIKILETVLNIHKIESSD</sequence>
<name>A0A6S7III7_PARCT</name>
<dbReference type="EMBL" id="CACRXK020004464">
    <property type="protein sequence ID" value="CAB4002838.1"/>
    <property type="molecule type" value="Genomic_DNA"/>
</dbReference>
<keyword evidence="2" id="KW-1185">Reference proteome</keyword>
<reference evidence="1" key="1">
    <citation type="submission" date="2020-04" db="EMBL/GenBank/DDBJ databases">
        <authorList>
            <person name="Alioto T."/>
            <person name="Alioto T."/>
            <person name="Gomez Garrido J."/>
        </authorList>
    </citation>
    <scope>NUCLEOTIDE SEQUENCE</scope>
    <source>
        <strain evidence="1">A484AB</strain>
    </source>
</reference>
<proteinExistence type="predicted"/>
<feature type="non-terminal residue" evidence="1">
    <location>
        <position position="156"/>
    </location>
</feature>
<dbReference type="AlphaFoldDB" id="A0A6S7III7"/>
<evidence type="ECO:0000313" key="2">
    <source>
        <dbReference type="Proteomes" id="UP001152795"/>
    </source>
</evidence>
<gene>
    <name evidence="1" type="ORF">PACLA_8A054034</name>
</gene>
<comment type="caution">
    <text evidence="1">The sequence shown here is derived from an EMBL/GenBank/DDBJ whole genome shotgun (WGS) entry which is preliminary data.</text>
</comment>
<accession>A0A6S7III7</accession>
<protein>
    <submittedName>
        <fullName evidence="1">Uncharacterized protein</fullName>
    </submittedName>
</protein>
<dbReference type="Proteomes" id="UP001152795">
    <property type="component" value="Unassembled WGS sequence"/>
</dbReference>
<organism evidence="1 2">
    <name type="scientific">Paramuricea clavata</name>
    <name type="common">Red gorgonian</name>
    <name type="synonym">Violescent sea-whip</name>
    <dbReference type="NCBI Taxonomy" id="317549"/>
    <lineage>
        <taxon>Eukaryota</taxon>
        <taxon>Metazoa</taxon>
        <taxon>Cnidaria</taxon>
        <taxon>Anthozoa</taxon>
        <taxon>Octocorallia</taxon>
        <taxon>Malacalcyonacea</taxon>
        <taxon>Plexauridae</taxon>
        <taxon>Paramuricea</taxon>
    </lineage>
</organism>